<feature type="compositionally biased region" description="Basic and acidic residues" evidence="5">
    <location>
        <begin position="1858"/>
        <end position="1869"/>
    </location>
</feature>
<feature type="region of interest" description="Disordered" evidence="5">
    <location>
        <begin position="1142"/>
        <end position="1175"/>
    </location>
</feature>
<feature type="compositionally biased region" description="Polar residues" evidence="5">
    <location>
        <begin position="583"/>
        <end position="593"/>
    </location>
</feature>
<dbReference type="EMBL" id="JAZGSY010000531">
    <property type="protein sequence ID" value="KAL1835818.1"/>
    <property type="molecule type" value="Genomic_DNA"/>
</dbReference>
<feature type="compositionally biased region" description="Pro residues" evidence="5">
    <location>
        <begin position="1835"/>
        <end position="1844"/>
    </location>
</feature>
<feature type="compositionally biased region" description="Pro residues" evidence="5">
    <location>
        <begin position="1570"/>
        <end position="1579"/>
    </location>
</feature>
<feature type="region of interest" description="Disordered" evidence="5">
    <location>
        <begin position="667"/>
        <end position="696"/>
    </location>
</feature>
<evidence type="ECO:0000259" key="8">
    <source>
        <dbReference type="Pfam" id="PF16134"/>
    </source>
</evidence>
<feature type="compositionally biased region" description="Basic and acidic residues" evidence="5">
    <location>
        <begin position="2438"/>
        <end position="2450"/>
    </location>
</feature>
<feature type="region of interest" description="Disordered" evidence="5">
    <location>
        <begin position="1"/>
        <end position="122"/>
    </location>
</feature>
<evidence type="ECO:0000313" key="10">
    <source>
        <dbReference type="Proteomes" id="UP001583172"/>
    </source>
</evidence>
<feature type="compositionally biased region" description="Basic and acidic residues" evidence="5">
    <location>
        <begin position="2213"/>
        <end position="2232"/>
    </location>
</feature>
<feature type="compositionally biased region" description="Basic and acidic residues" evidence="5">
    <location>
        <begin position="1552"/>
        <end position="1561"/>
    </location>
</feature>
<feature type="domain" description="THO complex subunit 2 N-terminal" evidence="8">
    <location>
        <begin position="131"/>
        <end position="870"/>
    </location>
</feature>
<gene>
    <name evidence="9" type="ORF">VTJ49DRAFT_6032</name>
</gene>
<proteinExistence type="inferred from homology"/>
<evidence type="ECO:0000259" key="6">
    <source>
        <dbReference type="Pfam" id="PF11262"/>
    </source>
</evidence>
<accession>A0ABR3V3G4</accession>
<feature type="compositionally biased region" description="Pro residues" evidence="5">
    <location>
        <begin position="1641"/>
        <end position="1652"/>
    </location>
</feature>
<dbReference type="InterPro" id="IPR021418">
    <property type="entry name" value="THO_THOC2_C"/>
</dbReference>
<keyword evidence="10" id="KW-1185">Reference proteome</keyword>
<feature type="domain" description="THO complex subunitTHOC2 N-terminal" evidence="7">
    <location>
        <begin position="872"/>
        <end position="948"/>
    </location>
</feature>
<dbReference type="PANTHER" id="PTHR21597:SF0">
    <property type="entry name" value="THO COMPLEX SUBUNIT 2"/>
    <property type="match status" value="1"/>
</dbReference>
<comment type="similarity">
    <text evidence="2">Belongs to the THOC2 family.</text>
</comment>
<feature type="region of interest" description="Disordered" evidence="5">
    <location>
        <begin position="437"/>
        <end position="456"/>
    </location>
</feature>
<feature type="compositionally biased region" description="Basic and acidic residues" evidence="5">
    <location>
        <begin position="1926"/>
        <end position="1936"/>
    </location>
</feature>
<feature type="compositionally biased region" description="Basic and acidic residues" evidence="5">
    <location>
        <begin position="1881"/>
        <end position="1907"/>
    </location>
</feature>
<feature type="compositionally biased region" description="Basic and acidic residues" evidence="5">
    <location>
        <begin position="2458"/>
        <end position="2478"/>
    </location>
</feature>
<feature type="compositionally biased region" description="Basic and acidic residues" evidence="5">
    <location>
        <begin position="2512"/>
        <end position="2521"/>
    </location>
</feature>
<reference evidence="9 10" key="1">
    <citation type="journal article" date="2024" name="Commun. Biol.">
        <title>Comparative genomic analysis of thermophilic fungi reveals convergent evolutionary adaptations and gene losses.</title>
        <authorList>
            <person name="Steindorff A.S."/>
            <person name="Aguilar-Pontes M.V."/>
            <person name="Robinson A.J."/>
            <person name="Andreopoulos B."/>
            <person name="LaButti K."/>
            <person name="Kuo A."/>
            <person name="Mondo S."/>
            <person name="Riley R."/>
            <person name="Otillar R."/>
            <person name="Haridas S."/>
            <person name="Lipzen A."/>
            <person name="Grimwood J."/>
            <person name="Schmutz J."/>
            <person name="Clum A."/>
            <person name="Reid I.D."/>
            <person name="Moisan M.C."/>
            <person name="Butler G."/>
            <person name="Nguyen T.T.M."/>
            <person name="Dewar K."/>
            <person name="Conant G."/>
            <person name="Drula E."/>
            <person name="Henrissat B."/>
            <person name="Hansel C."/>
            <person name="Singer S."/>
            <person name="Hutchinson M.I."/>
            <person name="de Vries R.P."/>
            <person name="Natvig D.O."/>
            <person name="Powell A.J."/>
            <person name="Tsang A."/>
            <person name="Grigoriev I.V."/>
        </authorList>
    </citation>
    <scope>NUCLEOTIDE SEQUENCE [LARGE SCALE GENOMIC DNA]</scope>
    <source>
        <strain evidence="9 10">CBS 620.91</strain>
    </source>
</reference>
<feature type="compositionally biased region" description="Basic and acidic residues" evidence="5">
    <location>
        <begin position="539"/>
        <end position="552"/>
    </location>
</feature>
<comment type="subcellular location">
    <subcellularLocation>
        <location evidence="1">Nucleus</location>
    </subcellularLocation>
</comment>
<feature type="compositionally biased region" description="Pro residues" evidence="5">
    <location>
        <begin position="2109"/>
        <end position="2119"/>
    </location>
</feature>
<feature type="compositionally biased region" description="Gly residues" evidence="5">
    <location>
        <begin position="2502"/>
        <end position="2511"/>
    </location>
</feature>
<keyword evidence="4" id="KW-0539">Nucleus</keyword>
<feature type="compositionally biased region" description="Basic and acidic residues" evidence="5">
    <location>
        <begin position="2307"/>
        <end position="2413"/>
    </location>
</feature>
<evidence type="ECO:0000256" key="4">
    <source>
        <dbReference type="ARBA" id="ARBA00023242"/>
    </source>
</evidence>
<name>A0ABR3V3G4_HUMIN</name>
<evidence type="ECO:0000256" key="2">
    <source>
        <dbReference type="ARBA" id="ARBA00007857"/>
    </source>
</evidence>
<feature type="compositionally biased region" description="Low complexity" evidence="5">
    <location>
        <begin position="2427"/>
        <end position="2437"/>
    </location>
</feature>
<feature type="compositionally biased region" description="Polar residues" evidence="5">
    <location>
        <begin position="58"/>
        <end position="69"/>
    </location>
</feature>
<evidence type="ECO:0000256" key="3">
    <source>
        <dbReference type="ARBA" id="ARBA00019596"/>
    </source>
</evidence>
<feature type="compositionally biased region" description="Polar residues" evidence="5">
    <location>
        <begin position="2127"/>
        <end position="2136"/>
    </location>
</feature>
<feature type="compositionally biased region" description="Low complexity" evidence="5">
    <location>
        <begin position="75"/>
        <end position="89"/>
    </location>
</feature>
<evidence type="ECO:0000313" key="9">
    <source>
        <dbReference type="EMBL" id="KAL1835818.1"/>
    </source>
</evidence>
<feature type="compositionally biased region" description="Pro residues" evidence="5">
    <location>
        <begin position="90"/>
        <end position="103"/>
    </location>
</feature>
<dbReference type="Pfam" id="PF11732">
    <property type="entry name" value="Thoc2"/>
    <property type="match status" value="1"/>
</dbReference>
<evidence type="ECO:0000256" key="1">
    <source>
        <dbReference type="ARBA" id="ARBA00004123"/>
    </source>
</evidence>
<comment type="caution">
    <text evidence="9">The sequence shown here is derived from an EMBL/GenBank/DDBJ whole genome shotgun (WGS) entry which is preliminary data.</text>
</comment>
<feature type="compositionally biased region" description="Basic and acidic residues" evidence="5">
    <location>
        <begin position="1618"/>
        <end position="1627"/>
    </location>
</feature>
<feature type="compositionally biased region" description="Basic and acidic residues" evidence="5">
    <location>
        <begin position="1696"/>
        <end position="1834"/>
    </location>
</feature>
<sequence>MMPPKRKRSDRGPGDAGPRPSPHRPSDTALGQHDRSFDGGRSGRGGRNTRRGDRRDSIQSQGPASSFTNGPDPRSPSVTRPSSATSTAAPPLPTPPLPPPAPPQQHRKPAQPEPPTAPLTPIQPFYDYTVVTDDRVARWAKDGRQEVIDHGVQSRNDEDITEVVVIFQELLHSVTGGRLQGADAGAVVKQVLGPDLSQADRDAGAFDPHTLFLDTVSTFLDVESGPLLPQLRDFMVASEVSPALMRAVLDPPLLQHLDLIRDTFVRMGIRQSTNLLYRQANYNLLREETEGFSKLVTELFTTGSSDRATSDIVHATFNKVMGLIGTFDLHPGRVLDIIFDIYAAVLIKQCRFFIKFLRVSSWWPRNQLALPNDTFVGGLPIWALPDHAGFTTTDEEEAFLAEQRRKRDIAFWDRAREIKLDAYFELGGRRLIAAPDKERLTNGDDTQDGPESDIEKDWIRITKTRPPPGNRDAAQLLGFKLRFYTSEARDPEDTLPANLLYLISLLIKVGFVSLTDLWSHIWPPDEEMEEVRVKRMKELEEKEKASRSDGEKNALMTAGALPDDMPPPPPPQANSRRDAASNGAKQDSNNKTSEPAEGDNKPKLPEPADQKVHLLKCLLTIGALPESLFILGRHEWILGAYPDVVELLNRVLHQSIDTVYRESCPRPARAPESATACPPKAQPDVDQSGVPKGRVKLTTPPVKRALRWPFPDRPDIGDGASYRFYWDEWADNIPVCQNVDDFFTLCDTLVNVVGVNIGLDASLVAKMASIGRKSLADDPSPENSSRWLELLKRLLVPSLSLGEPNSSVVDSIWLLLRQYPIRTRFNVYAEWYEGATSRLEPMRNAFARTRRETLSKMKRLSHSNIYQMAKSLAKIAYPSPGIVCKVALLQIEAYSNLIEAFVECAKYFTDLGYDVLVWSVLSSLGDQQRSRTQETSVLLTSKWLQALSRFSGKVFEHYSNMDPSPILRYVNSQLLRGNSTDLVILEELIMSMGGVVSGFDFTDAQLRAMTGGEVLRRETLLNLGDKRAVSQRSAARLMKALSHSNLAGQLLINIAQYRQNAIYTIADGSARIKYLSAVVDDAHKVLLQYLDLLVSNLDPAAFDRLIPDVIELIRDYGLDANLAFMIRRASIRWDAKAPASKESPVKTATVTDGDGDVAMETEGAPAPDSEAGAADDRNAVAKPNNRAPESLPDALIPLIDQIPSVLPQQSWRHIAPACYVFFWSLQLGNLVWPQGSYEAENKRLQTQMEETKVDRSDTRESATAKKQKREEILNRQQQLVQEAKEGIERFSKTKLHIVRQISTWFPAPMAQADATADALLAECILPRLQVSPVDAEYCFRLVKFLHEFSAPNFKLMSLYDRLFQHNRLRALIFTCTVREAEHLARFLKFILGDLSRWHGSKSAYEKEALGLKELRGTKTHEYLGFATAFDADGKPTAFLDHEAFKELLFKWHKELNSALRSCLNGTEWMHIRNAISVLKGVIDFFPAITFMAEKFLEQLKTITDRESASSNGQPDSVQGHRVDLSVTAQTTYSELQKRKSKWVLVQVFRPGNKSDKDEKKAAAPTGANPPLRPTAPPFKPGSSSARAPPSSEKEDGEVDESKTRNAAKKSNGPNALPTREHPRDTHTPARSGPGPTTNASRPPPSKQPPPTHPSNNRQEPPRFSTLPPGGPGLPSKPELPNRPDLPARFGQHGQPPRHDRRDAPPARDSRDYRDSRDPRDQHPRDTRDAHGPRDARDYRTPDAPRADRQDRPRDVPLPERRVPEPGPRDSGPREPGPRDSPRDSGRASDRRAEPPPRRHDERDARPDGRSDSRPPPRERGAGHESSRNDSRPTREPPAPNPPHAPASSTPQGPPINPERARLIENDRPDLMNPARAALVNESREPSRPPPREPPRERRAESPRRSDRPPANASQPDDRHSRHRHSPRPEPPREPHGEPAPPPRPDRPSERDERRGGPRESFGSQPRPDHDHGRLSQQDPNYGRLNPIQSVVDMPPGPPSGPRGRGGRNAARTGPVNGPPMRSDARYPPPPLDPIRPPTPERHPPTGPSASRARRGGGPYDGNMHSPTSTAPPPIGMHPDRMRHLQGQPPSGPSGIHPDRLNQITAQPTGPGPHSRPPMHTPDRPSMSAPNTGSRPTPSGPSADYSTTPTGPAASNERMRPGGRQLRGIQNMLDKAQADASRSGPGLRTSRSRPNLAGSDAQILTGASPVSTPVHERPPESFRDSTFRRDNPRGPEPIQVVSDSRETLPPPPPPPGNSSSSNRGPPNGGPSGADDYSASRSENDRSRREHRSDRGGGGGSGNRPSRRSSRERSPDGGRERDRERGDGHRDRERERDGHRDRERDRERERERDRERDRDGHRDRDGRDHRESRGGDAKDPRGGGGGDRDRERDREREREREYRDRERERERERRSGAAGTPTNAPPAGPNASSAGAGASSRDEGRDLRRSTRDSGPPRGGPRDSSSRGDRGDHRDRDHSARSGGSGGGSSERKRRNESALGGEMPPGGGGGGGHHQDNKRQRR</sequence>
<feature type="compositionally biased region" description="Basic and acidic residues" evidence="5">
    <location>
        <begin position="1943"/>
        <end position="1957"/>
    </location>
</feature>
<feature type="domain" description="THO complex subunitTHOC2 C-terminal" evidence="6">
    <location>
        <begin position="1211"/>
        <end position="1535"/>
    </location>
</feature>
<feature type="compositionally biased region" description="Pro residues" evidence="5">
    <location>
        <begin position="2026"/>
        <end position="2037"/>
    </location>
</feature>
<dbReference type="InterPro" id="IPR021726">
    <property type="entry name" value="THO_THOC2_N"/>
</dbReference>
<feature type="compositionally biased region" description="Basic and acidic residues" evidence="5">
    <location>
        <begin position="598"/>
        <end position="607"/>
    </location>
</feature>
<evidence type="ECO:0000259" key="7">
    <source>
        <dbReference type="Pfam" id="PF11732"/>
    </source>
</evidence>
<dbReference type="Proteomes" id="UP001583172">
    <property type="component" value="Unassembled WGS sequence"/>
</dbReference>
<organism evidence="9 10">
    <name type="scientific">Humicola insolens</name>
    <name type="common">Soft-rot fungus</name>
    <dbReference type="NCBI Taxonomy" id="85995"/>
    <lineage>
        <taxon>Eukaryota</taxon>
        <taxon>Fungi</taxon>
        <taxon>Dikarya</taxon>
        <taxon>Ascomycota</taxon>
        <taxon>Pezizomycotina</taxon>
        <taxon>Sordariomycetes</taxon>
        <taxon>Sordariomycetidae</taxon>
        <taxon>Sordariales</taxon>
        <taxon>Chaetomiaceae</taxon>
        <taxon>Mycothermus</taxon>
    </lineage>
</organism>
<feature type="region of interest" description="Disordered" evidence="5">
    <location>
        <begin position="1247"/>
        <end position="1268"/>
    </location>
</feature>
<feature type="region of interest" description="Disordered" evidence="5">
    <location>
        <begin position="1552"/>
        <end position="2521"/>
    </location>
</feature>
<dbReference type="Pfam" id="PF11262">
    <property type="entry name" value="Tho2"/>
    <property type="match status" value="1"/>
</dbReference>
<feature type="region of interest" description="Disordered" evidence="5">
    <location>
        <begin position="539"/>
        <end position="607"/>
    </location>
</feature>
<dbReference type="Pfam" id="PF16134">
    <property type="entry name" value="THOC2_N"/>
    <property type="match status" value="1"/>
</dbReference>
<dbReference type="InterPro" id="IPR032302">
    <property type="entry name" value="THOC2_N"/>
</dbReference>
<dbReference type="InterPro" id="IPR040007">
    <property type="entry name" value="Tho2"/>
</dbReference>
<protein>
    <recommendedName>
        <fullName evidence="3">THO complex subunit 2</fullName>
    </recommendedName>
</protein>
<feature type="compositionally biased region" description="Basic and acidic residues" evidence="5">
    <location>
        <begin position="2280"/>
        <end position="2293"/>
    </location>
</feature>
<evidence type="ECO:0000256" key="5">
    <source>
        <dbReference type="SAM" id="MobiDB-lite"/>
    </source>
</evidence>
<dbReference type="PANTHER" id="PTHR21597">
    <property type="entry name" value="THO2 PROTEIN"/>
    <property type="match status" value="1"/>
</dbReference>